<dbReference type="CDD" id="cd12148">
    <property type="entry name" value="fungal_TF_MHR"/>
    <property type="match status" value="1"/>
</dbReference>
<reference evidence="6" key="1">
    <citation type="submission" date="2022-10" db="EMBL/GenBank/DDBJ databases">
        <title>Determination and structural analysis of whole genome sequence of Sarocladium strictum F4-1.</title>
        <authorList>
            <person name="Hu L."/>
            <person name="Jiang Y."/>
        </authorList>
    </citation>
    <scope>NUCLEOTIDE SEQUENCE</scope>
    <source>
        <strain evidence="6">F4-1</strain>
    </source>
</reference>
<keyword evidence="1" id="KW-0805">Transcription regulation</keyword>
<keyword evidence="3" id="KW-0539">Nucleus</keyword>
<feature type="region of interest" description="Disordered" evidence="4">
    <location>
        <begin position="148"/>
        <end position="182"/>
    </location>
</feature>
<dbReference type="Pfam" id="PF04082">
    <property type="entry name" value="Fungal_trans"/>
    <property type="match status" value="1"/>
</dbReference>
<dbReference type="GO" id="GO:0000435">
    <property type="term" value="P:positive regulation of transcription from RNA polymerase II promoter by galactose"/>
    <property type="evidence" value="ECO:0007669"/>
    <property type="project" value="TreeGrafter"/>
</dbReference>
<comment type="caution">
    <text evidence="6">The sequence shown here is derived from an EMBL/GenBank/DDBJ whole genome shotgun (WGS) entry which is preliminary data.</text>
</comment>
<name>A0AA39GCL4_SARSR</name>
<feature type="region of interest" description="Disordered" evidence="4">
    <location>
        <begin position="1"/>
        <end position="105"/>
    </location>
</feature>
<dbReference type="AlphaFoldDB" id="A0AA39GCL4"/>
<dbReference type="InterPro" id="IPR051127">
    <property type="entry name" value="Fungal_SecMet_Regulators"/>
</dbReference>
<dbReference type="EMBL" id="JAPDFR010000007">
    <property type="protein sequence ID" value="KAK0384840.1"/>
    <property type="molecule type" value="Genomic_DNA"/>
</dbReference>
<evidence type="ECO:0000256" key="4">
    <source>
        <dbReference type="SAM" id="MobiDB-lite"/>
    </source>
</evidence>
<dbReference type="Proteomes" id="UP001175261">
    <property type="component" value="Unassembled WGS sequence"/>
</dbReference>
<evidence type="ECO:0000256" key="3">
    <source>
        <dbReference type="ARBA" id="ARBA00023242"/>
    </source>
</evidence>
<dbReference type="InterPro" id="IPR007219">
    <property type="entry name" value="XnlR_reg_dom"/>
</dbReference>
<keyword evidence="2" id="KW-0804">Transcription</keyword>
<organism evidence="6 7">
    <name type="scientific">Sarocladium strictum</name>
    <name type="common">Black bundle disease fungus</name>
    <name type="synonym">Acremonium strictum</name>
    <dbReference type="NCBI Taxonomy" id="5046"/>
    <lineage>
        <taxon>Eukaryota</taxon>
        <taxon>Fungi</taxon>
        <taxon>Dikarya</taxon>
        <taxon>Ascomycota</taxon>
        <taxon>Pezizomycotina</taxon>
        <taxon>Sordariomycetes</taxon>
        <taxon>Hypocreomycetidae</taxon>
        <taxon>Hypocreales</taxon>
        <taxon>Sarocladiaceae</taxon>
        <taxon>Sarocladium</taxon>
    </lineage>
</organism>
<dbReference type="PANTHER" id="PTHR47424:SF5">
    <property type="entry name" value="ZN(II)2CYS6 TRANSCRIPTION FACTOR (EUROFUNG)"/>
    <property type="match status" value="1"/>
</dbReference>
<feature type="compositionally biased region" description="Polar residues" evidence="4">
    <location>
        <begin position="89"/>
        <end position="104"/>
    </location>
</feature>
<dbReference type="GO" id="GO:0000978">
    <property type="term" value="F:RNA polymerase II cis-regulatory region sequence-specific DNA binding"/>
    <property type="evidence" value="ECO:0007669"/>
    <property type="project" value="TreeGrafter"/>
</dbReference>
<evidence type="ECO:0000256" key="2">
    <source>
        <dbReference type="ARBA" id="ARBA00023163"/>
    </source>
</evidence>
<evidence type="ECO:0000259" key="5">
    <source>
        <dbReference type="SMART" id="SM00906"/>
    </source>
</evidence>
<evidence type="ECO:0000313" key="7">
    <source>
        <dbReference type="Proteomes" id="UP001175261"/>
    </source>
</evidence>
<dbReference type="GO" id="GO:0005634">
    <property type="term" value="C:nucleus"/>
    <property type="evidence" value="ECO:0007669"/>
    <property type="project" value="TreeGrafter"/>
</dbReference>
<dbReference type="GO" id="GO:0006351">
    <property type="term" value="P:DNA-templated transcription"/>
    <property type="evidence" value="ECO:0007669"/>
    <property type="project" value="InterPro"/>
</dbReference>
<dbReference type="SMART" id="SM00906">
    <property type="entry name" value="Fungal_trans"/>
    <property type="match status" value="1"/>
</dbReference>
<dbReference type="GO" id="GO:0000981">
    <property type="term" value="F:DNA-binding transcription factor activity, RNA polymerase II-specific"/>
    <property type="evidence" value="ECO:0007669"/>
    <property type="project" value="TreeGrafter"/>
</dbReference>
<keyword evidence="7" id="KW-1185">Reference proteome</keyword>
<protein>
    <recommendedName>
        <fullName evidence="5">Xylanolytic transcriptional activator regulatory domain-containing protein</fullName>
    </recommendedName>
</protein>
<sequence>MSESSRPAEATAKRKTVDDDSTDSNAILERLFPGLSSQDLSNLSREQLIERLPYRPPASPHADNEDGDRDSQEDARSLEQLQDFPESRTAATSRPQSPSASNGVTDDINALALAPKKARSYLGVSSVVAVLRIILLLDPDSKAFTSSAAAGHNAARSGPDRDTAQGPKEPQQPPASPAEPEQLPTMWDEVPAINAYFTYVHPQIPLLDEAEFRECYMSRRRSDVRWKLLLNSVLAMGSVAASTADSKVHSVFYERARQHLGLELFAASHLETVQALVILGGMYLHYAQQPHLANCLVGATFRMATTLGLHRDYSEAGSASRPADFMHVAEIRRRTWWSLCCLDACNSNFLGRPTLGRMGPGHTAKKPESPFDSNSAMTTLLTDTIDYCEISTRMDDYLADHSVLGHSTRQELDKAFLGWLNRPSLSHPDSSGDSHAGITVARNVMRWRCQSARIFIYRPILLWYAMRREPASRISASKREAIQACRAIAAHLIEDISHSWQTLPPCVMAGWHATWLIYQTSMVPMLSLFCDSGYPDVVAASRRQIERVISTLSALENWSCTARRSLEVVTRLYNASQAYHERLQQQQQQQRQVKDGSATLPPDVAEEASRAMQIQSQEAAEGQVQGTPATNFSGSAGEEFLLGEFFDDMSWMDGLHHSVHGVGNDLAFLDYYEM</sequence>
<dbReference type="PANTHER" id="PTHR47424">
    <property type="entry name" value="REGULATORY PROTEIN GAL4"/>
    <property type="match status" value="1"/>
</dbReference>
<gene>
    <name evidence="6" type="ORF">NLU13_7318</name>
</gene>
<feature type="compositionally biased region" description="Polar residues" evidence="4">
    <location>
        <begin position="35"/>
        <end position="45"/>
    </location>
</feature>
<accession>A0AA39GCL4</accession>
<dbReference type="GO" id="GO:0008270">
    <property type="term" value="F:zinc ion binding"/>
    <property type="evidence" value="ECO:0007669"/>
    <property type="project" value="InterPro"/>
</dbReference>
<evidence type="ECO:0000256" key="1">
    <source>
        <dbReference type="ARBA" id="ARBA00023015"/>
    </source>
</evidence>
<evidence type="ECO:0000313" key="6">
    <source>
        <dbReference type="EMBL" id="KAK0384840.1"/>
    </source>
</evidence>
<feature type="domain" description="Xylanolytic transcriptional activator regulatory" evidence="5">
    <location>
        <begin position="293"/>
        <end position="373"/>
    </location>
</feature>
<proteinExistence type="predicted"/>